<dbReference type="SUPFAM" id="SSF52540">
    <property type="entry name" value="P-loop containing nucleoside triphosphate hydrolases"/>
    <property type="match status" value="1"/>
</dbReference>
<sequence length="1212" mass="137785">MNHLELTLIEVEEALSYINPDLPFKDWSKVGRALYSEHGENARDIFESWSSQGSTYNKREFQSWWKNFRRTKKTSFGSFIYEATEAGWKPERKERTAEEKQQLQDEFTKRRKAAEKKRELAEQAQWTELEKEHHEFKSWSAQFAPTGYMQEKQMTDLARFVDVRLGYDKYQRPFLAWPIHDELFNQGNFCGYEKVIDKRIQIGKRKLNKFSSDNARTDIGFITFGKDWVHGRKRVFVVGGLADAYAAHLTSGEVVISPIGEGNIPHIIELLQEKHSDIEFIAAPDNDKTGWEMIERAGGFWTLPQAEGKDWSDVYITEGDEALVSQLNNVRGFQTLVSNTRYLQAEIRKGLNLLKSGMGTGKSTTVQKFIRQNPQLKTLIVSHRRALAKSLRTSINDESIQVEYYEDLIIKDSGKGIDANMALRSANILVCSVDSLHRLAGSRWDAVFVDEIEQNLSHYFAETNRFGEHCLSYLTFALTHSDYQILADAHLGDLTKSFCNRIGLHSGFIYDNQYQTGKDENGTPKKLFVYESKAHLTEVVMQQLMAKGKRYIYANSKAEVKRIATAVEQERERDNYAGKVLVVHADVTDQEDVATALQDINAVVPDLDVIIASPTLGTGFDISANCHQFDKTIGFLSSRVGTSEEGHQGLNRARNITEFHVYLDPAERSEPTDSDYIHSKLIDEVSAETMKVLAIDPSTGEYTSRNPLFEWLYCEVKAKQNLSKNRYKARFIELAEHDGYQIIHVAKNEMAATMGNTIRELANERTKRELLREIGEAPVHIGEAFDNMMMNGENHSSVEIAKSKVVHDLNLDDATDDELDALYPLAKELYKEFEQPGENAELNNADAPINFPESLQEAVTCALAFHQEKNRYVNSIKRLTWVNVTHQTAKALDTKDVQHAESRVSWRHLSIRRAHMIKLLRVAGIDEQLNYNGKKWTAEELNKELGPWLKQKKNKDRLFKYSNITVTPNTLENPCQWLNNHLRSFGVPVVAGKRRTKGKAVNVYFVDTNAWDGVRALVDMRTRGIEASMEDHDLVDLKTLTNSVNNFIDSINKGDFKPGWNILFNKMDKQCVLAGQIELRDELAQAFAQIADRFDDQAIEKTDPPSPTVLYKSIRQGGSPIHAQDASCDRGLSYIEGGEEDPQVQIHIPSAQTLSTQHREMVELVATLAVNKYKLPADKVVALMEKEGLEVFSSNAEAWAGSIRDILVGEIW</sequence>
<dbReference type="GO" id="GO:0016817">
    <property type="term" value="F:hydrolase activity, acting on acid anhydrides"/>
    <property type="evidence" value="ECO:0007669"/>
    <property type="project" value="InterPro"/>
</dbReference>
<evidence type="ECO:0000259" key="3">
    <source>
        <dbReference type="Pfam" id="PF08707"/>
    </source>
</evidence>
<proteinExistence type="predicted"/>
<dbReference type="Gene3D" id="3.40.1360.10">
    <property type="match status" value="1"/>
</dbReference>
<evidence type="ECO:0000259" key="2">
    <source>
        <dbReference type="Pfam" id="PF02399"/>
    </source>
</evidence>
<dbReference type="InterPro" id="IPR027417">
    <property type="entry name" value="P-loop_NTPase"/>
</dbReference>
<dbReference type="SUPFAM" id="SSF56731">
    <property type="entry name" value="DNA primase core"/>
    <property type="match status" value="1"/>
</dbReference>
<accession>A0A0H3ZTP3</accession>
<protein>
    <submittedName>
        <fullName evidence="4">DNA primase</fullName>
    </submittedName>
</protein>
<dbReference type="GO" id="GO:0003688">
    <property type="term" value="F:DNA replication origin binding"/>
    <property type="evidence" value="ECO:0007669"/>
    <property type="project" value="InterPro"/>
</dbReference>
<feature type="domain" description="Primase C-terminal 2" evidence="3">
    <location>
        <begin position="12"/>
        <end position="83"/>
    </location>
</feature>
<dbReference type="Gene3D" id="3.40.50.720">
    <property type="entry name" value="NAD(P)-binding Rossmann-like Domain"/>
    <property type="match status" value="1"/>
</dbReference>
<dbReference type="InterPro" id="IPR003450">
    <property type="entry name" value="Replication_origin-bd"/>
</dbReference>
<organism evidence="4">
    <name type="scientific">Vibrio sp. 1F_97</name>
    <dbReference type="NCBI Taxonomy" id="1652827"/>
    <lineage>
        <taxon>Bacteria</taxon>
        <taxon>Pseudomonadati</taxon>
        <taxon>Pseudomonadota</taxon>
        <taxon>Gammaproteobacteria</taxon>
        <taxon>Vibrionales</taxon>
        <taxon>Vibrionaceae</taxon>
        <taxon>Vibrio</taxon>
    </lineage>
</organism>
<dbReference type="Gene3D" id="3.40.50.300">
    <property type="entry name" value="P-loop containing nucleotide triphosphate hydrolases"/>
    <property type="match status" value="1"/>
</dbReference>
<feature type="coiled-coil region" evidence="1">
    <location>
        <begin position="97"/>
        <end position="124"/>
    </location>
</feature>
<dbReference type="CDD" id="cd01029">
    <property type="entry name" value="TOPRIM_primases"/>
    <property type="match status" value="1"/>
</dbReference>
<feature type="domain" description="Replication origin-binding protein" evidence="2">
    <location>
        <begin position="347"/>
        <end position="475"/>
    </location>
</feature>
<dbReference type="GO" id="GO:0005524">
    <property type="term" value="F:ATP binding"/>
    <property type="evidence" value="ECO:0007669"/>
    <property type="project" value="InterPro"/>
</dbReference>
<reference evidence="4" key="1">
    <citation type="journal article" date="2015" name="MBio">
        <title>Eco-Evolutionary Dynamics of Episomes among Ecologically Cohesive Bacterial Populations.</title>
        <authorList>
            <person name="Xue H."/>
            <person name="Cordero O.X."/>
            <person name="Camas F.M."/>
            <person name="Trimble W."/>
            <person name="Meyer F."/>
            <person name="Guglielmini J."/>
            <person name="Rocha E.P."/>
            <person name="Polz M.F."/>
        </authorList>
    </citation>
    <scope>NUCLEOTIDE SEQUENCE</scope>
    <source>
        <strain evidence="4">1F_97</strain>
    </source>
</reference>
<dbReference type="EMBL" id="KP795655">
    <property type="protein sequence ID" value="AKN39640.1"/>
    <property type="molecule type" value="Genomic_DNA"/>
</dbReference>
<dbReference type="InterPro" id="IPR049996">
    <property type="entry name" value="Slr7037-like"/>
</dbReference>
<dbReference type="NCBIfam" id="NF042913">
    <property type="entry name" value="CyRepA1"/>
    <property type="match status" value="1"/>
</dbReference>
<dbReference type="Pfam" id="PF08707">
    <property type="entry name" value="PriCT_2"/>
    <property type="match status" value="1"/>
</dbReference>
<dbReference type="InterPro" id="IPR014819">
    <property type="entry name" value="PriCT_2"/>
</dbReference>
<name>A0A0H3ZTP3_9VIBR</name>
<evidence type="ECO:0000256" key="1">
    <source>
        <dbReference type="SAM" id="Coils"/>
    </source>
</evidence>
<evidence type="ECO:0000313" key="4">
    <source>
        <dbReference type="EMBL" id="AKN39640.1"/>
    </source>
</evidence>
<dbReference type="AlphaFoldDB" id="A0A0H3ZTP3"/>
<dbReference type="Pfam" id="PF02399">
    <property type="entry name" value="Herpes_ori_bp"/>
    <property type="match status" value="1"/>
</dbReference>
<dbReference type="InterPro" id="IPR034154">
    <property type="entry name" value="TOPRIM_DnaG/twinkle"/>
</dbReference>
<keyword evidence="1" id="KW-0175">Coiled coil</keyword>
<dbReference type="GO" id="GO:0006260">
    <property type="term" value="P:DNA replication"/>
    <property type="evidence" value="ECO:0007669"/>
    <property type="project" value="InterPro"/>
</dbReference>